<dbReference type="Proteomes" id="UP000056255">
    <property type="component" value="Chromosome"/>
</dbReference>
<keyword evidence="1 3" id="KW-0560">Oxidoreductase</keyword>
<dbReference type="OrthoDB" id="34275at2157"/>
<dbReference type="GO" id="GO:0030267">
    <property type="term" value="F:glyoxylate reductase (NADPH) activity"/>
    <property type="evidence" value="ECO:0007669"/>
    <property type="project" value="TreeGrafter"/>
</dbReference>
<feature type="domain" description="D-isomer specific 2-hydroxyacid dehydrogenase catalytic" evidence="4">
    <location>
        <begin position="9"/>
        <end position="293"/>
    </location>
</feature>
<dbReference type="EMBL" id="CP012172">
    <property type="protein sequence ID" value="AKV74300.1"/>
    <property type="molecule type" value="Genomic_DNA"/>
</dbReference>
<dbReference type="Proteomes" id="UP000029084">
    <property type="component" value="Chromosome"/>
</dbReference>
<dbReference type="GO" id="GO:0051287">
    <property type="term" value="F:NAD binding"/>
    <property type="evidence" value="ECO:0007669"/>
    <property type="project" value="InterPro"/>
</dbReference>
<keyword evidence="2" id="KW-0520">NAD</keyword>
<evidence type="ECO:0000313" key="8">
    <source>
        <dbReference type="EMBL" id="AKV76539.1"/>
    </source>
</evidence>
<dbReference type="EMBL" id="CP012174">
    <property type="protein sequence ID" value="AKV78791.1"/>
    <property type="molecule type" value="Genomic_DNA"/>
</dbReference>
<dbReference type="Proteomes" id="UP000062475">
    <property type="component" value="Chromosome"/>
</dbReference>
<evidence type="ECO:0000313" key="12">
    <source>
        <dbReference type="Proteomes" id="UP000029084"/>
    </source>
</evidence>
<evidence type="ECO:0000313" key="10">
    <source>
        <dbReference type="EMBL" id="AKV81036.1"/>
    </source>
</evidence>
<evidence type="ECO:0000256" key="2">
    <source>
        <dbReference type="ARBA" id="ARBA00023027"/>
    </source>
</evidence>
<dbReference type="AlphaFoldDB" id="A0A088E6P0"/>
<name>A0A088E6P0_9CREN</name>
<dbReference type="EMBL" id="CP012175">
    <property type="protein sequence ID" value="AKV81036.1"/>
    <property type="molecule type" value="Genomic_DNA"/>
</dbReference>
<dbReference type="EMBL" id="CP012176">
    <property type="protein sequence ID" value="AKV83277.1"/>
    <property type="molecule type" value="Genomic_DNA"/>
</dbReference>
<dbReference type="SUPFAM" id="SSF51735">
    <property type="entry name" value="NAD(P)-binding Rossmann-fold domains"/>
    <property type="match status" value="1"/>
</dbReference>
<dbReference type="InterPro" id="IPR050223">
    <property type="entry name" value="D-isomer_2-hydroxyacid_DH"/>
</dbReference>
<evidence type="ECO:0000313" key="16">
    <source>
        <dbReference type="Proteomes" id="UP000062475"/>
    </source>
</evidence>
<dbReference type="RefSeq" id="WP_012021229.1">
    <property type="nucleotide sequence ID" value="NZ_AP019770.1"/>
</dbReference>
<dbReference type="SUPFAM" id="SSF52283">
    <property type="entry name" value="Formate/glycerate dehydrogenase catalytic domain-like"/>
    <property type="match status" value="1"/>
</dbReference>
<sequence>MIISTERLPEECHTLLDKFGVKDSNLTDSDLREGEVLMTWPSKVAGLLEKMPKLRLLQTFSAGVDDLPFEKLTKVTVMSNAGAYSESVAEHAWALALALAKRVNLRKKVETYSVMGGTAVILGAGGIGSEIAKIAKFGFSMKVVGVSRSFKRPEFFDVKLHPTQLREAIPQGDVVFDALPLNKETRGVLNYDLLRLMKERTILVNIGRGETIVEEDIIRILKERPDLRFGTDVFWRRNGRENFDSSLWELENFAGTYHTAGASASGEVLRRAMISACANLERYLSRGETNNLVRISDYL</sequence>
<dbReference type="InterPro" id="IPR006140">
    <property type="entry name" value="D-isomer_DH_NAD-bd"/>
</dbReference>
<evidence type="ECO:0000313" key="9">
    <source>
        <dbReference type="EMBL" id="AKV78791.1"/>
    </source>
</evidence>
<gene>
    <name evidence="6" type="ORF">HA72_1283</name>
    <name evidence="7" type="ORF">MsedA_1299</name>
    <name evidence="8" type="ORF">MsedB_1301</name>
    <name evidence="9" type="ORF">MsedC_1299</name>
    <name evidence="10" type="ORF">MsedD_1300</name>
    <name evidence="11" type="ORF">MsedE_1304</name>
</gene>
<evidence type="ECO:0000313" key="7">
    <source>
        <dbReference type="EMBL" id="AKV74300.1"/>
    </source>
</evidence>
<dbReference type="PATRIC" id="fig|43687.5.peg.1399"/>
<comment type="similarity">
    <text evidence="3">Belongs to the D-isomer specific 2-hydroxyacid dehydrogenase family.</text>
</comment>
<dbReference type="GO" id="GO:0005829">
    <property type="term" value="C:cytosol"/>
    <property type="evidence" value="ECO:0007669"/>
    <property type="project" value="TreeGrafter"/>
</dbReference>
<dbReference type="Pfam" id="PF00389">
    <property type="entry name" value="2-Hacid_dh"/>
    <property type="match status" value="1"/>
</dbReference>
<reference evidence="14 15" key="2">
    <citation type="journal article" date="2015" name="Genome Announc.">
        <title>Complete Genome Sequences of Evolved Arsenate-Resistant Metallosphaera sedula Strains.</title>
        <authorList>
            <person name="Ai C."/>
            <person name="McCarthy S."/>
            <person name="Schackwitz W."/>
            <person name="Martin J."/>
            <person name="Lipzen A."/>
            <person name="Blum P."/>
        </authorList>
    </citation>
    <scope>NUCLEOTIDE SEQUENCE [LARGE SCALE GENOMIC DNA]</scope>
    <source>
        <strain evidence="9 15">ARS120-1</strain>
        <strain evidence="10 14">ARS120-2</strain>
        <strain evidence="7 17">ARS50-1</strain>
        <strain evidence="8 16">ARS50-2</strain>
    </source>
</reference>
<dbReference type="PANTHER" id="PTHR10996">
    <property type="entry name" value="2-HYDROXYACID DEHYDROGENASE-RELATED"/>
    <property type="match status" value="1"/>
</dbReference>
<dbReference type="Pfam" id="PF02826">
    <property type="entry name" value="2-Hacid_dh_C"/>
    <property type="match status" value="1"/>
</dbReference>
<proteinExistence type="inferred from homology"/>
<evidence type="ECO:0000313" key="17">
    <source>
        <dbReference type="Proteomes" id="UP000068832"/>
    </source>
</evidence>
<dbReference type="EMBL" id="CP008822">
    <property type="protein sequence ID" value="AIM27427.1"/>
    <property type="molecule type" value="Genomic_DNA"/>
</dbReference>
<dbReference type="EMBL" id="CP012173">
    <property type="protein sequence ID" value="AKV76539.1"/>
    <property type="molecule type" value="Genomic_DNA"/>
</dbReference>
<dbReference type="CDD" id="cd12165">
    <property type="entry name" value="2-Hacid_dh_6"/>
    <property type="match status" value="1"/>
</dbReference>
<evidence type="ECO:0000313" key="15">
    <source>
        <dbReference type="Proteomes" id="UP000062398"/>
    </source>
</evidence>
<evidence type="ECO:0000256" key="1">
    <source>
        <dbReference type="ARBA" id="ARBA00023002"/>
    </source>
</evidence>
<dbReference type="InterPro" id="IPR036291">
    <property type="entry name" value="NAD(P)-bd_dom_sf"/>
</dbReference>
<dbReference type="GeneID" id="91755779"/>
<evidence type="ECO:0000313" key="14">
    <source>
        <dbReference type="Proteomes" id="UP000061362"/>
    </source>
</evidence>
<evidence type="ECO:0000313" key="11">
    <source>
        <dbReference type="EMBL" id="AKV83277.1"/>
    </source>
</evidence>
<evidence type="ECO:0000313" key="6">
    <source>
        <dbReference type="EMBL" id="AIM27427.1"/>
    </source>
</evidence>
<accession>A0A088E6P0</accession>
<organism evidence="6 12">
    <name type="scientific">Metallosphaera sedula</name>
    <dbReference type="NCBI Taxonomy" id="43687"/>
    <lineage>
        <taxon>Archaea</taxon>
        <taxon>Thermoproteota</taxon>
        <taxon>Thermoprotei</taxon>
        <taxon>Sulfolobales</taxon>
        <taxon>Sulfolobaceae</taxon>
        <taxon>Metallosphaera</taxon>
    </lineage>
</organism>
<dbReference type="Proteomes" id="UP000068832">
    <property type="component" value="Chromosome"/>
</dbReference>
<evidence type="ECO:0000313" key="13">
    <source>
        <dbReference type="Proteomes" id="UP000056255"/>
    </source>
</evidence>
<protein>
    <submittedName>
        <fullName evidence="7">3-phosphoglycerate dehydrogenase</fullName>
    </submittedName>
    <submittedName>
        <fullName evidence="6">D-isomer specific 2-hydroxyacid dehydrogenase, NAD-binding protein</fullName>
    </submittedName>
</protein>
<feature type="domain" description="D-isomer specific 2-hydroxyacid dehydrogenase NAD-binding" evidence="5">
    <location>
        <begin position="80"/>
        <end position="260"/>
    </location>
</feature>
<reference evidence="11 13" key="3">
    <citation type="submission" date="2015-07" db="EMBL/GenBank/DDBJ databases">
        <title>Physiological, transcriptional responses and genome re-sequencing of acid resistant extremely thermoacidophilic Metallosphaera sedula SARC-M1.</title>
        <authorList>
            <person name="Ai C."/>
            <person name="McCarthy S."/>
            <person name="Eckrich V."/>
            <person name="Rudrappa D."/>
            <person name="Qiu G."/>
            <person name="Blum P."/>
        </authorList>
    </citation>
    <scope>NUCLEOTIDE SEQUENCE [LARGE SCALE GENOMIC DNA]</scope>
    <source>
        <strain evidence="11 13">SARC-M1</strain>
    </source>
</reference>
<dbReference type="Gene3D" id="3.40.50.720">
    <property type="entry name" value="NAD(P)-binding Rossmann-like Domain"/>
    <property type="match status" value="2"/>
</dbReference>
<dbReference type="InterPro" id="IPR006139">
    <property type="entry name" value="D-isomer_2_OHA_DH_cat_dom"/>
</dbReference>
<evidence type="ECO:0000259" key="4">
    <source>
        <dbReference type="Pfam" id="PF00389"/>
    </source>
</evidence>
<evidence type="ECO:0000259" key="5">
    <source>
        <dbReference type="Pfam" id="PF02826"/>
    </source>
</evidence>
<reference evidence="6 12" key="1">
    <citation type="journal article" date="2014" name="J. Bacteriol.">
        <title>Role of an Archaeal PitA Transporter in the Copper and Arsenic Resistance of Metallosphaera sedula, an Extreme Thermoacidophile.</title>
        <authorList>
            <person name="McCarthy S."/>
            <person name="Ai C."/>
            <person name="Wheaton G."/>
            <person name="Tevatia R."/>
            <person name="Eckrich V."/>
            <person name="Kelly R."/>
            <person name="Blum P."/>
        </authorList>
    </citation>
    <scope>NUCLEOTIDE SEQUENCE [LARGE SCALE GENOMIC DNA]</scope>
    <source>
        <strain evidence="6 12">CuR1</strain>
    </source>
</reference>
<dbReference type="PANTHER" id="PTHR10996:SF178">
    <property type="entry name" value="2-HYDROXYACID DEHYDROGENASE YGL185C-RELATED"/>
    <property type="match status" value="1"/>
</dbReference>
<dbReference type="OMA" id="YGSEEVW"/>
<dbReference type="GO" id="GO:0016618">
    <property type="term" value="F:hydroxypyruvate reductase [NAD(P)H] activity"/>
    <property type="evidence" value="ECO:0007669"/>
    <property type="project" value="TreeGrafter"/>
</dbReference>
<evidence type="ECO:0000256" key="3">
    <source>
        <dbReference type="RuleBase" id="RU003719"/>
    </source>
</evidence>
<dbReference type="Proteomes" id="UP000061362">
    <property type="component" value="Chromosome"/>
</dbReference>
<dbReference type="Proteomes" id="UP000062398">
    <property type="component" value="Chromosome"/>
</dbReference>